<dbReference type="Pfam" id="PF00083">
    <property type="entry name" value="Sugar_tr"/>
    <property type="match status" value="1"/>
</dbReference>
<feature type="transmembrane region" description="Helical" evidence="6">
    <location>
        <begin position="307"/>
        <end position="326"/>
    </location>
</feature>
<feature type="transmembrane region" description="Helical" evidence="6">
    <location>
        <begin position="71"/>
        <end position="88"/>
    </location>
</feature>
<evidence type="ECO:0000313" key="8">
    <source>
        <dbReference type="Proteomes" id="UP001151699"/>
    </source>
</evidence>
<feature type="transmembrane region" description="Helical" evidence="6">
    <location>
        <begin position="12"/>
        <end position="34"/>
    </location>
</feature>
<feature type="transmembrane region" description="Helical" evidence="6">
    <location>
        <begin position="283"/>
        <end position="301"/>
    </location>
</feature>
<keyword evidence="2 6" id="KW-0812">Transmembrane</keyword>
<gene>
    <name evidence="7" type="primary">CarT_6</name>
    <name evidence="7" type="ORF">Bhyg_13641</name>
</gene>
<feature type="transmembrane region" description="Helical" evidence="6">
    <location>
        <begin position="190"/>
        <end position="208"/>
    </location>
</feature>
<evidence type="ECO:0000256" key="6">
    <source>
        <dbReference type="SAM" id="Phobius"/>
    </source>
</evidence>
<evidence type="ECO:0000313" key="7">
    <source>
        <dbReference type="EMBL" id="KAJ6635058.1"/>
    </source>
</evidence>
<dbReference type="InterPro" id="IPR036259">
    <property type="entry name" value="MFS_trans_sf"/>
</dbReference>
<keyword evidence="3 6" id="KW-1133">Transmembrane helix</keyword>
<evidence type="ECO:0000256" key="1">
    <source>
        <dbReference type="ARBA" id="ARBA00004141"/>
    </source>
</evidence>
<dbReference type="OrthoDB" id="5296287at2759"/>
<proteinExistence type="predicted"/>
<evidence type="ECO:0000256" key="5">
    <source>
        <dbReference type="SAM" id="MobiDB-lite"/>
    </source>
</evidence>
<dbReference type="InterPro" id="IPR005828">
    <property type="entry name" value="MFS_sugar_transport-like"/>
</dbReference>
<evidence type="ECO:0000256" key="3">
    <source>
        <dbReference type="ARBA" id="ARBA00022989"/>
    </source>
</evidence>
<dbReference type="SUPFAM" id="SSF103473">
    <property type="entry name" value="MFS general substrate transporter"/>
    <property type="match status" value="1"/>
</dbReference>
<accession>A0A9Q0MN83</accession>
<dbReference type="GO" id="GO:0022857">
    <property type="term" value="F:transmembrane transporter activity"/>
    <property type="evidence" value="ECO:0007669"/>
    <property type="project" value="InterPro"/>
</dbReference>
<feature type="transmembrane region" description="Helical" evidence="6">
    <location>
        <begin position="159"/>
        <end position="178"/>
    </location>
</feature>
<feature type="transmembrane region" description="Helical" evidence="6">
    <location>
        <begin position="46"/>
        <end position="65"/>
    </location>
</feature>
<dbReference type="PANTHER" id="PTHR24064">
    <property type="entry name" value="SOLUTE CARRIER FAMILY 22 MEMBER"/>
    <property type="match status" value="1"/>
</dbReference>
<sequence>MSIVTTSNFLLYAIASFISTMTTTMVYVSPLIIAMEVSGEEDHGKVALLQCIGWTAGMSLMPLVFWATRDWVWFLMLTSLPIGLFGLWNKYMLESPRWLATKGQYRKCAKVLNRIAKLNGKDVKITEKTLIDAMPDQESEKVFGIMSLFTHWRLAKNTMMLFICWSNFEITYILLMLNSTRMGGNPFLNFLYHSAIEVLSYACGIYLTDRIGRRYSNALAMILICFTCVPVILLARDRESEYIVRGLVVFIKLLISFLFFTINLQALEIFPTCLRQSGMSASIIAGCTFATVGPYIMYLGTEYDVRYPYFAIGALAFLGLIASLSLPETLHHKLPNTLYDAKKFGRDQKFWFLPKKPIEANEEEMESLRKLPETRDIGQNEV</sequence>
<dbReference type="Proteomes" id="UP001151699">
    <property type="component" value="Chromosome C"/>
</dbReference>
<feature type="transmembrane region" description="Helical" evidence="6">
    <location>
        <begin position="242"/>
        <end position="262"/>
    </location>
</feature>
<feature type="compositionally biased region" description="Basic and acidic residues" evidence="5">
    <location>
        <begin position="366"/>
        <end position="382"/>
    </location>
</feature>
<dbReference type="AlphaFoldDB" id="A0A9Q0MN83"/>
<evidence type="ECO:0000256" key="2">
    <source>
        <dbReference type="ARBA" id="ARBA00022692"/>
    </source>
</evidence>
<feature type="non-terminal residue" evidence="7">
    <location>
        <position position="1"/>
    </location>
</feature>
<comment type="caution">
    <text evidence="7">The sequence shown here is derived from an EMBL/GenBank/DDBJ whole genome shotgun (WGS) entry which is preliminary data.</text>
</comment>
<keyword evidence="8" id="KW-1185">Reference proteome</keyword>
<dbReference type="Gene3D" id="1.20.1250.20">
    <property type="entry name" value="MFS general substrate transporter like domains"/>
    <property type="match status" value="1"/>
</dbReference>
<reference evidence="7" key="1">
    <citation type="submission" date="2022-07" db="EMBL/GenBank/DDBJ databases">
        <authorList>
            <person name="Trinca V."/>
            <person name="Uliana J.V.C."/>
            <person name="Torres T.T."/>
            <person name="Ward R.J."/>
            <person name="Monesi N."/>
        </authorList>
    </citation>
    <scope>NUCLEOTIDE SEQUENCE</scope>
    <source>
        <strain evidence="7">HSMRA1968</strain>
        <tissue evidence="7">Whole embryos</tissue>
    </source>
</reference>
<protein>
    <submittedName>
        <fullName evidence="7">Carcinine transporter</fullName>
    </submittedName>
</protein>
<dbReference type="GO" id="GO:0016020">
    <property type="term" value="C:membrane"/>
    <property type="evidence" value="ECO:0007669"/>
    <property type="project" value="UniProtKB-SubCell"/>
</dbReference>
<comment type="subcellular location">
    <subcellularLocation>
        <location evidence="1">Membrane</location>
        <topology evidence="1">Multi-pass membrane protein</topology>
    </subcellularLocation>
</comment>
<feature type="region of interest" description="Disordered" evidence="5">
    <location>
        <begin position="362"/>
        <end position="382"/>
    </location>
</feature>
<evidence type="ECO:0000256" key="4">
    <source>
        <dbReference type="ARBA" id="ARBA00023136"/>
    </source>
</evidence>
<dbReference type="EMBL" id="WJQU01000004">
    <property type="protein sequence ID" value="KAJ6635058.1"/>
    <property type="molecule type" value="Genomic_DNA"/>
</dbReference>
<feature type="transmembrane region" description="Helical" evidence="6">
    <location>
        <begin position="215"/>
        <end position="236"/>
    </location>
</feature>
<name>A0A9Q0MN83_9DIPT</name>
<keyword evidence="4 6" id="KW-0472">Membrane</keyword>
<organism evidence="7 8">
    <name type="scientific">Pseudolycoriella hygida</name>
    <dbReference type="NCBI Taxonomy" id="35572"/>
    <lineage>
        <taxon>Eukaryota</taxon>
        <taxon>Metazoa</taxon>
        <taxon>Ecdysozoa</taxon>
        <taxon>Arthropoda</taxon>
        <taxon>Hexapoda</taxon>
        <taxon>Insecta</taxon>
        <taxon>Pterygota</taxon>
        <taxon>Neoptera</taxon>
        <taxon>Endopterygota</taxon>
        <taxon>Diptera</taxon>
        <taxon>Nematocera</taxon>
        <taxon>Sciaroidea</taxon>
        <taxon>Sciaridae</taxon>
        <taxon>Pseudolycoriella</taxon>
    </lineage>
</organism>